<dbReference type="InterPro" id="IPR020546">
    <property type="entry name" value="ATP_synth_F1_dsu/esu_N"/>
</dbReference>
<evidence type="ECO:0000256" key="5">
    <source>
        <dbReference type="ARBA" id="ARBA00023136"/>
    </source>
</evidence>
<dbReference type="Gene3D" id="2.60.15.10">
    <property type="entry name" value="F0F1 ATP synthase delta/epsilon subunit, N-terminal"/>
    <property type="match status" value="1"/>
</dbReference>
<evidence type="ECO:0000256" key="2">
    <source>
        <dbReference type="ARBA" id="ARBA00005712"/>
    </source>
</evidence>
<comment type="function">
    <text evidence="8">Produces ATP from ADP in the presence of a proton gradient across the membrane.</text>
</comment>
<evidence type="ECO:0000256" key="4">
    <source>
        <dbReference type="ARBA" id="ARBA00023065"/>
    </source>
</evidence>
<comment type="similarity">
    <text evidence="2 8 9">Belongs to the ATPase epsilon chain family.</text>
</comment>
<evidence type="ECO:0000259" key="10">
    <source>
        <dbReference type="Pfam" id="PF02823"/>
    </source>
</evidence>
<evidence type="ECO:0000256" key="9">
    <source>
        <dbReference type="RuleBase" id="RU003656"/>
    </source>
</evidence>
<keyword evidence="6 8" id="KW-0139">CF(1)</keyword>
<evidence type="ECO:0000256" key="8">
    <source>
        <dbReference type="HAMAP-Rule" id="MF_00530"/>
    </source>
</evidence>
<evidence type="ECO:0000256" key="6">
    <source>
        <dbReference type="ARBA" id="ARBA00023196"/>
    </source>
</evidence>
<dbReference type="InterPro" id="IPR001469">
    <property type="entry name" value="ATP_synth_F1_dsu/esu"/>
</dbReference>
<keyword evidence="8" id="KW-0375">Hydrogen ion transport</keyword>
<comment type="caution">
    <text evidence="11">The sequence shown here is derived from an EMBL/GenBank/DDBJ whole genome shotgun (WGS) entry which is preliminary data.</text>
</comment>
<dbReference type="CDD" id="cd12152">
    <property type="entry name" value="F1-ATPase_delta"/>
    <property type="match status" value="1"/>
</dbReference>
<dbReference type="Proteomes" id="UP001240250">
    <property type="component" value="Unassembled WGS sequence"/>
</dbReference>
<feature type="domain" description="ATP synthase F1 complex delta/epsilon subunit N-terminal" evidence="10">
    <location>
        <begin position="4"/>
        <end position="83"/>
    </location>
</feature>
<sequence length="95" mass="9409">MAELEVDVVAADGKVWSGTARQVSAPAADGDIGILAGHTPILSVLREGPVRIVPAGGGAPLAWHVDGGFLSVDDNQVTVVVDAVSEAAAAATSGH</sequence>
<protein>
    <recommendedName>
        <fullName evidence="8">ATP synthase epsilon chain</fullName>
    </recommendedName>
    <alternativeName>
        <fullName evidence="8">ATP synthase F1 sector epsilon subunit</fullName>
    </alternativeName>
    <alternativeName>
        <fullName evidence="8">F-ATPase epsilon subunit</fullName>
    </alternativeName>
</protein>
<keyword evidence="5 8" id="KW-0472">Membrane</keyword>
<comment type="subunit">
    <text evidence="8 9">F-type ATPases have 2 components, CF(1) - the catalytic core - and CF(0) - the membrane proton channel. CF(1) has five subunits: alpha(3), beta(3), gamma(1), delta(1), epsilon(1). CF(0) has three main subunits: a, b and c.</text>
</comment>
<evidence type="ECO:0000313" key="12">
    <source>
        <dbReference type="Proteomes" id="UP001240250"/>
    </source>
</evidence>
<keyword evidence="4 8" id="KW-0406">Ion transport</keyword>
<keyword evidence="8" id="KW-1003">Cell membrane</keyword>
<evidence type="ECO:0000256" key="7">
    <source>
        <dbReference type="ARBA" id="ARBA00023310"/>
    </source>
</evidence>
<dbReference type="RefSeq" id="WP_046527791.1">
    <property type="nucleotide sequence ID" value="NZ_CP194061.1"/>
</dbReference>
<dbReference type="SUPFAM" id="SSF51344">
    <property type="entry name" value="Epsilon subunit of F1F0-ATP synthase N-terminal domain"/>
    <property type="match status" value="1"/>
</dbReference>
<proteinExistence type="inferred from homology"/>
<dbReference type="HAMAP" id="MF_00530">
    <property type="entry name" value="ATP_synth_epsil_bac"/>
    <property type="match status" value="1"/>
</dbReference>
<keyword evidence="3 8" id="KW-0813">Transport</keyword>
<gene>
    <name evidence="8" type="primary">atpC</name>
    <name evidence="11" type="ORF">JO380_000626</name>
</gene>
<evidence type="ECO:0000313" key="11">
    <source>
        <dbReference type="EMBL" id="MDQ0424245.1"/>
    </source>
</evidence>
<accession>A0ABU0GFV8</accession>
<keyword evidence="7 8" id="KW-0066">ATP synthesis</keyword>
<name>A0ABU0GFV8_9CELL</name>
<dbReference type="PANTHER" id="PTHR13822:SF10">
    <property type="entry name" value="ATP SYNTHASE EPSILON CHAIN, CHLOROPLASTIC"/>
    <property type="match status" value="1"/>
</dbReference>
<evidence type="ECO:0000256" key="1">
    <source>
        <dbReference type="ARBA" id="ARBA00004202"/>
    </source>
</evidence>
<dbReference type="InterPro" id="IPR036771">
    <property type="entry name" value="ATPsynth_dsu/esu_N"/>
</dbReference>
<keyword evidence="12" id="KW-1185">Reference proteome</keyword>
<dbReference type="EMBL" id="JAUSVM010000001">
    <property type="protein sequence ID" value="MDQ0424245.1"/>
    <property type="molecule type" value="Genomic_DNA"/>
</dbReference>
<evidence type="ECO:0000256" key="3">
    <source>
        <dbReference type="ARBA" id="ARBA00022448"/>
    </source>
</evidence>
<dbReference type="Pfam" id="PF02823">
    <property type="entry name" value="ATP-synt_DE_N"/>
    <property type="match status" value="1"/>
</dbReference>
<dbReference type="NCBIfam" id="TIGR01216">
    <property type="entry name" value="ATP_synt_epsi"/>
    <property type="match status" value="1"/>
</dbReference>
<dbReference type="PANTHER" id="PTHR13822">
    <property type="entry name" value="ATP SYNTHASE DELTA/EPSILON CHAIN"/>
    <property type="match status" value="1"/>
</dbReference>
<organism evidence="11 12">
    <name type="scientific">Cellulomonas iranensis</name>
    <dbReference type="NCBI Taxonomy" id="76862"/>
    <lineage>
        <taxon>Bacteria</taxon>
        <taxon>Bacillati</taxon>
        <taxon>Actinomycetota</taxon>
        <taxon>Actinomycetes</taxon>
        <taxon>Micrococcales</taxon>
        <taxon>Cellulomonadaceae</taxon>
        <taxon>Cellulomonas</taxon>
    </lineage>
</organism>
<comment type="subcellular location">
    <subcellularLocation>
        <location evidence="1 8">Cell membrane</location>
        <topology evidence="1 8">Peripheral membrane protein</topology>
    </subcellularLocation>
</comment>
<reference evidence="11 12" key="1">
    <citation type="submission" date="2023-07" db="EMBL/GenBank/DDBJ databases">
        <title>Sequencing the genomes of 1000 actinobacteria strains.</title>
        <authorList>
            <person name="Klenk H.-P."/>
        </authorList>
    </citation>
    <scope>NUCLEOTIDE SEQUENCE [LARGE SCALE GENOMIC DNA]</scope>
    <source>
        <strain evidence="11 12">DSM 14785</strain>
    </source>
</reference>
<dbReference type="NCBIfam" id="NF009977">
    <property type="entry name" value="PRK13442.1"/>
    <property type="match status" value="1"/>
</dbReference>